<dbReference type="GO" id="GO:0061710">
    <property type="term" value="F:L-threonylcarbamoyladenylate synthase"/>
    <property type="evidence" value="ECO:0007669"/>
    <property type="project" value="UniProtKB-EC"/>
</dbReference>
<dbReference type="Gene3D" id="3.40.50.11030">
    <property type="entry name" value="Threonylcarbamoyl-AMP synthase, C-terminal domain"/>
    <property type="match status" value="1"/>
</dbReference>
<keyword evidence="9" id="KW-0067">ATP-binding</keyword>
<keyword evidence="6" id="KW-0819">tRNA processing</keyword>
<reference evidence="13 14" key="1">
    <citation type="journal article" date="2021" name="ISME Commun">
        <title>Automated analysis of genomic sequences facilitates high-throughput and comprehensive description of bacteria.</title>
        <authorList>
            <person name="Hitch T.C.A."/>
        </authorList>
    </citation>
    <scope>NUCLEOTIDE SEQUENCE [LARGE SCALE GENOMIC DNA]</scope>
    <source>
        <strain evidence="13 14">H2_18</strain>
    </source>
</reference>
<evidence type="ECO:0000256" key="6">
    <source>
        <dbReference type="ARBA" id="ARBA00022694"/>
    </source>
</evidence>
<evidence type="ECO:0000256" key="9">
    <source>
        <dbReference type="ARBA" id="ARBA00022840"/>
    </source>
</evidence>
<evidence type="ECO:0000256" key="4">
    <source>
        <dbReference type="ARBA" id="ARBA00022490"/>
    </source>
</evidence>
<keyword evidence="5 13" id="KW-0808">Transferase</keyword>
<keyword evidence="8" id="KW-0547">Nucleotide-binding</keyword>
<dbReference type="InterPro" id="IPR006070">
    <property type="entry name" value="Sua5-like_dom"/>
</dbReference>
<evidence type="ECO:0000313" key="13">
    <source>
        <dbReference type="EMBL" id="MCU6748680.1"/>
    </source>
</evidence>
<dbReference type="Pfam" id="PF01451">
    <property type="entry name" value="LMWPc"/>
    <property type="match status" value="1"/>
</dbReference>
<evidence type="ECO:0000256" key="10">
    <source>
        <dbReference type="ARBA" id="ARBA00029774"/>
    </source>
</evidence>
<evidence type="ECO:0000256" key="1">
    <source>
        <dbReference type="ARBA" id="ARBA00004496"/>
    </source>
</evidence>
<evidence type="ECO:0000313" key="14">
    <source>
        <dbReference type="Proteomes" id="UP001652394"/>
    </source>
</evidence>
<dbReference type="RefSeq" id="WP_059066905.1">
    <property type="nucleotide sequence ID" value="NZ_JAOQJX010000029.1"/>
</dbReference>
<dbReference type="EMBL" id="JAOQJX010000029">
    <property type="protein sequence ID" value="MCU6748680.1"/>
    <property type="molecule type" value="Genomic_DNA"/>
</dbReference>
<evidence type="ECO:0000256" key="11">
    <source>
        <dbReference type="ARBA" id="ARBA00048366"/>
    </source>
</evidence>
<dbReference type="SUPFAM" id="SSF52788">
    <property type="entry name" value="Phosphotyrosine protein phosphatases I"/>
    <property type="match status" value="1"/>
</dbReference>
<gene>
    <name evidence="13" type="ORF">OCV51_13610</name>
</gene>
<accession>A0ABT2TEG5</accession>
<dbReference type="SMART" id="SM00226">
    <property type="entry name" value="LMWPc"/>
    <property type="match status" value="1"/>
</dbReference>
<protein>
    <recommendedName>
        <fullName evidence="10">L-threonylcarbamoyladenylate synthase</fullName>
        <ecNumber evidence="3">2.7.7.87</ecNumber>
    </recommendedName>
    <alternativeName>
        <fullName evidence="10">L-threonylcarbamoyladenylate synthase</fullName>
    </alternativeName>
</protein>
<evidence type="ECO:0000256" key="2">
    <source>
        <dbReference type="ARBA" id="ARBA00007663"/>
    </source>
</evidence>
<keyword evidence="4" id="KW-0963">Cytoplasm</keyword>
<feature type="domain" description="YrdC-like" evidence="12">
    <location>
        <begin position="15"/>
        <end position="201"/>
    </location>
</feature>
<dbReference type="InterPro" id="IPR017945">
    <property type="entry name" value="DHBP_synth_RibB-like_a/b_dom"/>
</dbReference>
<proteinExistence type="inferred from homology"/>
<keyword evidence="7 13" id="KW-0548">Nucleotidyltransferase</keyword>
<dbReference type="PANTHER" id="PTHR17490:SF16">
    <property type="entry name" value="THREONYLCARBAMOYL-AMP SYNTHASE"/>
    <property type="match status" value="1"/>
</dbReference>
<evidence type="ECO:0000259" key="12">
    <source>
        <dbReference type="PROSITE" id="PS51163"/>
    </source>
</evidence>
<sequence>MRTKIKKVDKNKIEESIIQEAGEILRQGGLVAFPTETVYGLGANALDEEAAKKTYAAKGRPSDNPLIVHIADKEDLKKIAAHIPPETEALMNHFWPGPLTMIFKKSAVVPYGTTGGLDTVAVRMPSDPIAAQLIKAAGGFVSAPSANTSGRPSPTAADHVAEDLDGKIDMILDGGSVEIGLESTILDMTVIPPMILRPGAITADMFEKVIGTVGVDETLLGSESDKPPKAPGMKYRHYAPKAKLMIVEGDLREEILAIRQLAYEGYRQGKMVGIIATNETNQFYKYGVIKNIGTRENEKTIARNLYRILREFDEENVEVIYSESFAMRGLGRAIMNRLEKAAGHLRLSASTIVQEQKYRRILFVSSTDTSRGPMAAELLRAQDLEQEYVIDSKGLIVLFPEPVNQKIEAIMKSARLSLEKHFSCQLKEEDLQEDTLVLTMDVKQKKKILAEFQNTENVYTFSEFVGNEIEDDIPNPYGQPLTSYGECYEKMLKLIEKLTNKLNSYTKGGK</sequence>
<organism evidence="13 14">
    <name type="scientific">Faecalicatena acetigenes</name>
    <dbReference type="NCBI Taxonomy" id="2981790"/>
    <lineage>
        <taxon>Bacteria</taxon>
        <taxon>Bacillati</taxon>
        <taxon>Bacillota</taxon>
        <taxon>Clostridia</taxon>
        <taxon>Lachnospirales</taxon>
        <taxon>Lachnospiraceae</taxon>
        <taxon>Faecalicatena</taxon>
    </lineage>
</organism>
<dbReference type="SUPFAM" id="SSF55821">
    <property type="entry name" value="YrdC/RibB"/>
    <property type="match status" value="1"/>
</dbReference>
<comment type="similarity">
    <text evidence="2">Belongs to the SUA5 family.</text>
</comment>
<dbReference type="InterPro" id="IPR023485">
    <property type="entry name" value="Ptyr_pPase"/>
</dbReference>
<dbReference type="NCBIfam" id="TIGR00057">
    <property type="entry name" value="L-threonylcarbamoyladenylate synthase"/>
    <property type="match status" value="1"/>
</dbReference>
<dbReference type="PANTHER" id="PTHR17490">
    <property type="entry name" value="SUA5"/>
    <property type="match status" value="1"/>
</dbReference>
<dbReference type="InterPro" id="IPR038385">
    <property type="entry name" value="Sua5/YwlC_C"/>
</dbReference>
<evidence type="ECO:0000256" key="3">
    <source>
        <dbReference type="ARBA" id="ARBA00012584"/>
    </source>
</evidence>
<dbReference type="InterPro" id="IPR036196">
    <property type="entry name" value="Ptyr_pPase_sf"/>
</dbReference>
<evidence type="ECO:0000256" key="8">
    <source>
        <dbReference type="ARBA" id="ARBA00022741"/>
    </source>
</evidence>
<dbReference type="Pfam" id="PF01300">
    <property type="entry name" value="Sua5_yciO_yrdC"/>
    <property type="match status" value="1"/>
</dbReference>
<comment type="catalytic activity">
    <reaction evidence="11">
        <text>L-threonine + hydrogencarbonate + ATP = L-threonylcarbamoyladenylate + diphosphate + H2O</text>
        <dbReference type="Rhea" id="RHEA:36407"/>
        <dbReference type="ChEBI" id="CHEBI:15377"/>
        <dbReference type="ChEBI" id="CHEBI:17544"/>
        <dbReference type="ChEBI" id="CHEBI:30616"/>
        <dbReference type="ChEBI" id="CHEBI:33019"/>
        <dbReference type="ChEBI" id="CHEBI:57926"/>
        <dbReference type="ChEBI" id="CHEBI:73682"/>
        <dbReference type="EC" id="2.7.7.87"/>
    </reaction>
</comment>
<dbReference type="Proteomes" id="UP001652394">
    <property type="component" value="Unassembled WGS sequence"/>
</dbReference>
<dbReference type="Gene3D" id="3.40.50.2300">
    <property type="match status" value="1"/>
</dbReference>
<evidence type="ECO:0000256" key="7">
    <source>
        <dbReference type="ARBA" id="ARBA00022695"/>
    </source>
</evidence>
<evidence type="ECO:0000256" key="5">
    <source>
        <dbReference type="ARBA" id="ARBA00022679"/>
    </source>
</evidence>
<keyword evidence="14" id="KW-1185">Reference proteome</keyword>
<dbReference type="PROSITE" id="PS51163">
    <property type="entry name" value="YRDC"/>
    <property type="match status" value="1"/>
</dbReference>
<dbReference type="InterPro" id="IPR050156">
    <property type="entry name" value="TC-AMP_synthase_SUA5"/>
</dbReference>
<dbReference type="EC" id="2.7.7.87" evidence="3"/>
<dbReference type="Pfam" id="PF03481">
    <property type="entry name" value="Sua5_C"/>
    <property type="match status" value="1"/>
</dbReference>
<comment type="caution">
    <text evidence="13">The sequence shown here is derived from an EMBL/GenBank/DDBJ whole genome shotgun (WGS) entry which is preliminary data.</text>
</comment>
<dbReference type="InterPro" id="IPR005145">
    <property type="entry name" value="Sua5_C"/>
</dbReference>
<dbReference type="Gene3D" id="3.90.870.10">
    <property type="entry name" value="DHBP synthase"/>
    <property type="match status" value="1"/>
</dbReference>
<name>A0ABT2TEG5_9FIRM</name>
<comment type="subcellular location">
    <subcellularLocation>
        <location evidence="1">Cytoplasm</location>
    </subcellularLocation>
</comment>